<dbReference type="KEGG" id="nps:KRR39_15610"/>
<dbReference type="InterPro" id="IPR006439">
    <property type="entry name" value="HAD-SF_hydro_IA"/>
</dbReference>
<name>A0A975SX55_9ACTN</name>
<reference evidence="1" key="1">
    <citation type="submission" date="2021-06" db="EMBL/GenBank/DDBJ databases">
        <title>Complete genome sequence of Nocardioides sp. G188.</title>
        <authorList>
            <person name="Im W.-T."/>
        </authorList>
    </citation>
    <scope>NUCLEOTIDE SEQUENCE</scope>
    <source>
        <strain evidence="1">G188</strain>
    </source>
</reference>
<evidence type="ECO:0000313" key="1">
    <source>
        <dbReference type="EMBL" id="QWZ06933.1"/>
    </source>
</evidence>
<dbReference type="SFLD" id="SFLDG01129">
    <property type="entry name" value="C1.5:_HAD__Beta-PGM__Phosphata"/>
    <property type="match status" value="1"/>
</dbReference>
<evidence type="ECO:0000313" key="2">
    <source>
        <dbReference type="Proteomes" id="UP000683575"/>
    </source>
</evidence>
<dbReference type="NCBIfam" id="TIGR01509">
    <property type="entry name" value="HAD-SF-IA-v3"/>
    <property type="match status" value="1"/>
</dbReference>
<keyword evidence="1" id="KW-0378">Hydrolase</keyword>
<gene>
    <name evidence="1" type="ORF">KRR39_15610</name>
</gene>
<dbReference type="Pfam" id="PF00702">
    <property type="entry name" value="Hydrolase"/>
    <property type="match status" value="1"/>
</dbReference>
<proteinExistence type="predicted"/>
<dbReference type="SFLD" id="SFLDS00003">
    <property type="entry name" value="Haloacid_Dehalogenase"/>
    <property type="match status" value="1"/>
</dbReference>
<dbReference type="PANTHER" id="PTHR43611:SF3">
    <property type="entry name" value="FLAVIN MONONUCLEOTIDE HYDROLASE 1, CHLOROPLATIC"/>
    <property type="match status" value="1"/>
</dbReference>
<accession>A0A975SX55</accession>
<protein>
    <submittedName>
        <fullName evidence="1">HAD-IA family hydrolase</fullName>
    </submittedName>
</protein>
<dbReference type="GO" id="GO:0016787">
    <property type="term" value="F:hydrolase activity"/>
    <property type="evidence" value="ECO:0007669"/>
    <property type="project" value="UniProtKB-KW"/>
</dbReference>
<keyword evidence="2" id="KW-1185">Reference proteome</keyword>
<sequence length="205" mass="22184">MAYDDLAVVFDLGNVLIRWDPHPAVAAGVGAEEARRFLAAEDFDFLAWNHLMDAGARWADASAQVRDSHPHWSPHVAAYGDHFALSIADPIEANVAVLRDLHAAGVPVFALTNWSDELFPQALARHDFLGLFADIVVSGAEGLAKPDPAIFERLRERIGRPLGTCVFVDDSAANVAAAAAAGMDAIRFTGEVELRPQLRRRGLPV</sequence>
<dbReference type="EMBL" id="CP077062">
    <property type="protein sequence ID" value="QWZ06933.1"/>
    <property type="molecule type" value="Genomic_DNA"/>
</dbReference>
<dbReference type="PANTHER" id="PTHR43611">
    <property type="entry name" value="ALPHA-D-GLUCOSE 1-PHOSPHATE PHOSPHATASE"/>
    <property type="match status" value="1"/>
</dbReference>
<dbReference type="AlphaFoldDB" id="A0A975SX55"/>
<dbReference type="RefSeq" id="WP_216938313.1">
    <property type="nucleotide sequence ID" value="NZ_CP077062.1"/>
</dbReference>
<dbReference type="Proteomes" id="UP000683575">
    <property type="component" value="Chromosome"/>
</dbReference>
<organism evidence="1 2">
    <name type="scientific">Nocardioides panacis</name>
    <dbReference type="NCBI Taxonomy" id="2849501"/>
    <lineage>
        <taxon>Bacteria</taxon>
        <taxon>Bacillati</taxon>
        <taxon>Actinomycetota</taxon>
        <taxon>Actinomycetes</taxon>
        <taxon>Propionibacteriales</taxon>
        <taxon>Nocardioidaceae</taxon>
        <taxon>Nocardioides</taxon>
    </lineage>
</organism>